<feature type="transmembrane region" description="Helical" evidence="9">
    <location>
        <begin position="1860"/>
        <end position="1884"/>
    </location>
</feature>
<feature type="transmembrane region" description="Helical" evidence="9">
    <location>
        <begin position="1789"/>
        <end position="1807"/>
    </location>
</feature>
<feature type="transmembrane region" description="Helical" evidence="9">
    <location>
        <begin position="1747"/>
        <end position="1769"/>
    </location>
</feature>
<feature type="region of interest" description="Disordered" evidence="8">
    <location>
        <begin position="918"/>
        <end position="961"/>
    </location>
</feature>
<dbReference type="InterPro" id="IPR036259">
    <property type="entry name" value="MFS_trans_sf"/>
</dbReference>
<sequence>MFWRFGGYANTSAVDTLLEKQDVTLEELLDESDLIQELKQHNTKLIEYLREDKILERLLEYVVAPKLEVVVSDEVEVEDKGKEPESKGKEGLFSKSQSVSEDGEDEREKKRNRYAYVAAEILSSDNWSICEALMENQALLRKFWDFLKLPPPLDPLQASYFTKVNEALLDKKTEEMLDLFKSLEGAVKNMLQHVDSPMVMDLLLKIISLEKAEGGQGIVDWLHSQNLMPILLSFLSSEHSWATQTSAGDFLKAIITISANASQNEQSCIGPNELTRQLVSQPCIEKLISDMLKGGNPLTVGVGIVIEVIRKNNSDYDPEVGAEANAIPSSRDPIYLGTLLRMFAQRVPDFMELILSPNHTIGGGDGPVTIKRKELRAAFGGKIEPLGFDRFKTCELMAELLHCSNMGLLNEIGSEEFVKARDTERERLKAEGKLAVSALQPGQSDEDLTMKSSTQTRLGSPEGLRKLEVQNASDDDGFEEVTHAADLGDDAKDDFDEKPEVEDLLHPTKPETPLSFIDKDDDEFVDEPLSSPRLHTEKEPEQLEVPEDVQATNPVSPTSELTEQVQAFELEEGSDTPMHDAHVEESEPPTSDATKHSPESSEESEQSVPTPSEEDLVEGEPVPAEPILSQDPMDEMSAEDKPAPLFVKKAEPSPEAVPEQASEAPQSTSSVESMDTTMGEAGDSSNSISMNNTEEHPQQSYVEAPAAPVVGDFLKMQFVEHKVVPTILDFFFRFPWNNFLHNVVYDVVQQVFNGPMDRGFNRSLAIDLFETGNITMRIVDGQKKSDEAQEKNKMRLGYMGHLTLIAEEVVKFTERHPPELLSESVLEKVMNGEWITYVEVTLAETRERDNAILGGVRPDMSVGPRQAVMNAVNAANNFGGASSALTEAGLNGSAGLGSIDLVNGNGTTGFALGGTLLSGFGSSSDEEDDEMDEDNDEDGSRNNSGSAEVGHSVPPAPNLDKFDDEEVDYEYLEQLDRETPLFPEGEFSRYISTPSTTTATSGSEMEPPSAPPPPPPPLNIPPSRARRQLAARLALHSKQNSQNNAENGDQAEESNHRKNLNPFAADEDDDSDNDDGDFTIGDLETEEEGKGHLPAGTGLVGNDESLISGAKNVGFLPDAITLPSNSNSHHKAIRASFPSMWPFGNSILNKNSSNPGDHFAVVGDGNSDLYNGNGNGNGGSDRNHFRGASANDIGDLQNSSDESDDSDDEEEGYGRHDEAGFLGSGEGGRGRGRGNRRRLSSTTEAKRRTSLEDDDEDEEVVHVAMAEAELESHVEKPGLGEGDEELVEIQHAEMQGVDGVEKDPHAAGVEVEITVEVATGRIQNSFPEVAGQILGQRIRAVNVWKPLSHEVDEWALAVCDGTTVKSDDLAETDSIRQGSISTHYYARYDEAQKWYFLNKQCPDEALIFKHFDSEPGIQEPYALHASIRHHNVAETAKARRSIEVRTLVFSETFQDSGPEMESTQAEVEALAHVEHGSVPEAATNDTNEKTPTESLPRSEIEPTDLYRHPKDWPRTKKWTATLILSGFAFLQPLAETMLAPVEEQVSRDLGISHAYDWLLVNSLILIGVGLSPLILAPLSEVYGRKPVLIIGSTIFVIWNTGCGAARTLGQILAFRLLSGFGASVADATAGGVLSDLWRADDRGKAFAIYMAAPLLGPALGPICGAFISDGIDWRWVFWITSITSAVVIILAIAFLRETYEPRLEELRSKKEKTEQKNPLNVSGGMSHFLDLMRTNLQRPFRMLGTQIIIQLLAGYMALLYGTMFLFLFMYPRMWTQQYGQSVGTGSLNYISFAIGLIAGVNIAGPLSDSVYSRLKIRNHGIGHPEFRIPPMAIGTTLVPIGLLLWGWSGQVKVHWIVPNLGSLIFAMGVYVCSGCVSVYTIDTYTRYAASAISTNLVLRSLTAALFPLFAPYMFDSLGFGLGATALAGGFAVFGITVVIVLWFYGERLRARSPYCAVGDED</sequence>
<dbReference type="PROSITE" id="PS50850">
    <property type="entry name" value="MFS"/>
    <property type="match status" value="1"/>
</dbReference>
<dbReference type="InterPro" id="IPR044053">
    <property type="entry name" value="AsaB-like"/>
</dbReference>
<feature type="transmembrane region" description="Helical" evidence="9">
    <location>
        <begin position="1612"/>
        <end position="1634"/>
    </location>
</feature>
<dbReference type="InterPro" id="IPR007587">
    <property type="entry name" value="SAPS"/>
</dbReference>
<feature type="region of interest" description="Disordered" evidence="8">
    <location>
        <begin position="976"/>
        <end position="1097"/>
    </location>
</feature>
<protein>
    <recommendedName>
        <fullName evidence="10">Major facilitator superfamily (MFS) profile domain-containing protein</fullName>
    </recommendedName>
</protein>
<dbReference type="PROSITE" id="PS00216">
    <property type="entry name" value="SUGAR_TRANSPORT_1"/>
    <property type="match status" value="1"/>
</dbReference>
<feature type="compositionally biased region" description="Polar residues" evidence="8">
    <location>
        <begin position="663"/>
        <end position="676"/>
    </location>
</feature>
<dbReference type="Pfam" id="PF07690">
    <property type="entry name" value="MFS_1"/>
    <property type="match status" value="1"/>
</dbReference>
<keyword evidence="4 9" id="KW-1133">Transmembrane helix</keyword>
<reference evidence="11 12" key="1">
    <citation type="submission" date="2020-03" db="EMBL/GenBank/DDBJ databases">
        <title>Draft Genome Sequence of Cudoniella acicularis.</title>
        <authorList>
            <person name="Buettner E."/>
            <person name="Kellner H."/>
        </authorList>
    </citation>
    <scope>NUCLEOTIDE SEQUENCE [LARGE SCALE GENOMIC DNA]</scope>
    <source>
        <strain evidence="11 12">DSM 108380</strain>
    </source>
</reference>
<dbReference type="InterPro" id="IPR020846">
    <property type="entry name" value="MFS_dom"/>
</dbReference>
<feature type="transmembrane region" description="Helical" evidence="9">
    <location>
        <begin position="1554"/>
        <end position="1575"/>
    </location>
</feature>
<organism evidence="11 12">
    <name type="scientific">Cudoniella acicularis</name>
    <dbReference type="NCBI Taxonomy" id="354080"/>
    <lineage>
        <taxon>Eukaryota</taxon>
        <taxon>Fungi</taxon>
        <taxon>Dikarya</taxon>
        <taxon>Ascomycota</taxon>
        <taxon>Pezizomycotina</taxon>
        <taxon>Leotiomycetes</taxon>
        <taxon>Helotiales</taxon>
        <taxon>Tricladiaceae</taxon>
        <taxon>Cudoniella</taxon>
    </lineage>
</organism>
<feature type="transmembrane region" description="Helical" evidence="9">
    <location>
        <begin position="1896"/>
        <end position="1914"/>
    </location>
</feature>
<evidence type="ECO:0000256" key="7">
    <source>
        <dbReference type="ARBA" id="ARBA00023604"/>
    </source>
</evidence>
<evidence type="ECO:0000256" key="6">
    <source>
        <dbReference type="ARBA" id="ARBA00023306"/>
    </source>
</evidence>
<proteinExistence type="inferred from homology"/>
<feature type="compositionally biased region" description="Basic residues" evidence="8">
    <location>
        <begin position="1230"/>
        <end position="1239"/>
    </location>
</feature>
<feature type="transmembrane region" description="Helical" evidence="9">
    <location>
        <begin position="1673"/>
        <end position="1695"/>
    </location>
</feature>
<evidence type="ECO:0000259" key="10">
    <source>
        <dbReference type="PROSITE" id="PS50850"/>
    </source>
</evidence>
<accession>A0A8H4RXZ4</accession>
<comment type="similarity">
    <text evidence="2">Belongs to the SAPS family.</text>
</comment>
<dbReference type="GO" id="GO:0019888">
    <property type="term" value="F:protein phosphatase regulator activity"/>
    <property type="evidence" value="ECO:0007669"/>
    <property type="project" value="TreeGrafter"/>
</dbReference>
<dbReference type="InterPro" id="IPR005829">
    <property type="entry name" value="Sugar_transporter_CS"/>
</dbReference>
<keyword evidence="3 9" id="KW-0812">Transmembrane</keyword>
<feature type="compositionally biased region" description="Polar residues" evidence="8">
    <location>
        <begin position="550"/>
        <end position="565"/>
    </location>
</feature>
<feature type="compositionally biased region" description="Basic and acidic residues" evidence="8">
    <location>
        <begin position="78"/>
        <end position="92"/>
    </location>
</feature>
<feature type="compositionally biased region" description="Acidic residues" evidence="8">
    <location>
        <begin position="1201"/>
        <end position="1211"/>
    </location>
</feature>
<dbReference type="GO" id="GO:0005829">
    <property type="term" value="C:cytosol"/>
    <property type="evidence" value="ECO:0007669"/>
    <property type="project" value="TreeGrafter"/>
</dbReference>
<feature type="transmembrane region" description="Helical" evidence="9">
    <location>
        <begin position="1828"/>
        <end position="1848"/>
    </location>
</feature>
<feature type="compositionally biased region" description="Polar residues" evidence="8">
    <location>
        <begin position="683"/>
        <end position="692"/>
    </location>
</feature>
<dbReference type="EMBL" id="JAAMPI010000002">
    <property type="protein sequence ID" value="KAF4638015.1"/>
    <property type="molecule type" value="Genomic_DNA"/>
</dbReference>
<dbReference type="GO" id="GO:0022857">
    <property type="term" value="F:transmembrane transporter activity"/>
    <property type="evidence" value="ECO:0007669"/>
    <property type="project" value="InterPro"/>
</dbReference>
<dbReference type="GO" id="GO:0005634">
    <property type="term" value="C:nucleus"/>
    <property type="evidence" value="ECO:0007669"/>
    <property type="project" value="TreeGrafter"/>
</dbReference>
<feature type="compositionally biased region" description="Low complexity" evidence="8">
    <location>
        <begin position="992"/>
        <end position="1003"/>
    </location>
</feature>
<feature type="transmembrane region" description="Helical" evidence="9">
    <location>
        <begin position="1587"/>
        <end position="1606"/>
    </location>
</feature>
<feature type="compositionally biased region" description="Acidic residues" evidence="8">
    <location>
        <begin position="924"/>
        <end position="937"/>
    </location>
</feature>
<keyword evidence="12" id="KW-1185">Reference proteome</keyword>
<evidence type="ECO:0000256" key="1">
    <source>
        <dbReference type="ARBA" id="ARBA00004141"/>
    </source>
</evidence>
<keyword evidence="6" id="KW-0131">Cell cycle</keyword>
<dbReference type="GO" id="GO:0016020">
    <property type="term" value="C:membrane"/>
    <property type="evidence" value="ECO:0007669"/>
    <property type="project" value="UniProtKB-SubCell"/>
</dbReference>
<dbReference type="OrthoDB" id="295029at2759"/>
<feature type="compositionally biased region" description="Pro residues" evidence="8">
    <location>
        <begin position="1008"/>
        <end position="1020"/>
    </location>
</feature>
<feature type="compositionally biased region" description="Polar residues" evidence="8">
    <location>
        <begin position="1037"/>
        <end position="1047"/>
    </location>
</feature>
<feature type="compositionally biased region" description="Acidic residues" evidence="8">
    <location>
        <begin position="1065"/>
        <end position="1087"/>
    </location>
</feature>
<comment type="caution">
    <text evidence="11">The sequence shown here is derived from an EMBL/GenBank/DDBJ whole genome shotgun (WGS) entry which is preliminary data.</text>
</comment>
<comment type="subcellular location">
    <subcellularLocation>
        <location evidence="1">Membrane</location>
        <topology evidence="1">Multi-pass membrane protein</topology>
    </subcellularLocation>
</comment>
<keyword evidence="5 9" id="KW-0472">Membrane</keyword>
<evidence type="ECO:0000256" key="3">
    <source>
        <dbReference type="ARBA" id="ARBA00022692"/>
    </source>
</evidence>
<evidence type="ECO:0000256" key="9">
    <source>
        <dbReference type="SAM" id="Phobius"/>
    </source>
</evidence>
<dbReference type="PANTHER" id="PTHR12634:SF8">
    <property type="entry name" value="FIERY MOUNTAIN, ISOFORM D"/>
    <property type="match status" value="1"/>
</dbReference>
<feature type="region of interest" description="Disordered" evidence="8">
    <location>
        <begin position="78"/>
        <end position="107"/>
    </location>
</feature>
<feature type="region of interest" description="Disordered" evidence="8">
    <location>
        <begin position="1477"/>
        <end position="1498"/>
    </location>
</feature>
<dbReference type="InterPro" id="IPR011701">
    <property type="entry name" value="MFS"/>
</dbReference>
<evidence type="ECO:0000256" key="8">
    <source>
        <dbReference type="SAM" id="MobiDB-lite"/>
    </source>
</evidence>
<evidence type="ECO:0000313" key="12">
    <source>
        <dbReference type="Proteomes" id="UP000566819"/>
    </source>
</evidence>
<dbReference type="Proteomes" id="UP000566819">
    <property type="component" value="Unassembled WGS sequence"/>
</dbReference>
<dbReference type="GO" id="GO:0019903">
    <property type="term" value="F:protein phosphatase binding"/>
    <property type="evidence" value="ECO:0007669"/>
    <property type="project" value="InterPro"/>
</dbReference>
<feature type="transmembrane region" description="Helical" evidence="9">
    <location>
        <begin position="1920"/>
        <end position="1944"/>
    </location>
</feature>
<gene>
    <name evidence="11" type="ORF">G7Y89_g54</name>
</gene>
<dbReference type="Gene3D" id="1.20.1250.20">
    <property type="entry name" value="MFS general substrate transporter like domains"/>
    <property type="match status" value="1"/>
</dbReference>
<evidence type="ECO:0000256" key="4">
    <source>
        <dbReference type="ARBA" id="ARBA00022989"/>
    </source>
</evidence>
<dbReference type="GO" id="GO:0016491">
    <property type="term" value="F:oxidoreductase activity"/>
    <property type="evidence" value="ECO:0007669"/>
    <property type="project" value="InterPro"/>
</dbReference>
<name>A0A8H4RXZ4_9HELO</name>
<feature type="region of interest" description="Disordered" evidence="8">
    <location>
        <begin position="500"/>
        <end position="638"/>
    </location>
</feature>
<dbReference type="SUPFAM" id="SSF103473">
    <property type="entry name" value="MFS general substrate transporter"/>
    <property type="match status" value="1"/>
</dbReference>
<feature type="region of interest" description="Disordered" evidence="8">
    <location>
        <begin position="1170"/>
        <end position="1258"/>
    </location>
</feature>
<comment type="similarity">
    <text evidence="7">Belongs to the asaB hydroxylase/desaturase family.</text>
</comment>
<evidence type="ECO:0000256" key="2">
    <source>
        <dbReference type="ARBA" id="ARBA00006180"/>
    </source>
</evidence>
<feature type="compositionally biased region" description="Basic and acidic residues" evidence="8">
    <location>
        <begin position="1486"/>
        <end position="1498"/>
    </location>
</feature>
<dbReference type="NCBIfam" id="NF041278">
    <property type="entry name" value="CmcJ_NvfI_EfuI"/>
    <property type="match status" value="1"/>
</dbReference>
<dbReference type="CDD" id="cd17323">
    <property type="entry name" value="MFS_Tpo1_MDR_like"/>
    <property type="match status" value="1"/>
</dbReference>
<feature type="transmembrane region" description="Helical" evidence="9">
    <location>
        <begin position="1646"/>
        <end position="1667"/>
    </location>
</feature>
<evidence type="ECO:0000313" key="11">
    <source>
        <dbReference type="EMBL" id="KAF4638015.1"/>
    </source>
</evidence>
<dbReference type="PANTHER" id="PTHR12634">
    <property type="entry name" value="SIT4 YEAST -ASSOCIATING PROTEIN-RELATED"/>
    <property type="match status" value="1"/>
</dbReference>
<evidence type="ECO:0000256" key="5">
    <source>
        <dbReference type="ARBA" id="ARBA00023136"/>
    </source>
</evidence>
<feature type="region of interest" description="Disordered" evidence="8">
    <location>
        <begin position="438"/>
        <end position="464"/>
    </location>
</feature>
<feature type="region of interest" description="Disordered" evidence="8">
    <location>
        <begin position="650"/>
        <end position="699"/>
    </location>
</feature>
<dbReference type="Pfam" id="PF04499">
    <property type="entry name" value="SAPS"/>
    <property type="match status" value="1"/>
</dbReference>
<feature type="domain" description="Major facilitator superfamily (MFS) profile" evidence="10">
    <location>
        <begin position="1520"/>
        <end position="1949"/>
    </location>
</feature>